<evidence type="ECO:0000256" key="1">
    <source>
        <dbReference type="ARBA" id="ARBA00022603"/>
    </source>
</evidence>
<dbReference type="STRING" id="1798481.A2678_03520"/>
<evidence type="ECO:0000313" key="6">
    <source>
        <dbReference type="Proteomes" id="UP000178815"/>
    </source>
</evidence>
<dbReference type="AlphaFoldDB" id="A0A1F6CI70"/>
<dbReference type="PANTHER" id="PTHR43042:SF2">
    <property type="entry name" value="SAM-DEPENDENT METHYLTRANSFERASE"/>
    <property type="match status" value="1"/>
</dbReference>
<dbReference type="SUPFAM" id="SSF53335">
    <property type="entry name" value="S-adenosyl-L-methionine-dependent methyltransferases"/>
    <property type="match status" value="1"/>
</dbReference>
<gene>
    <name evidence="5" type="ORF">A2678_03520</name>
</gene>
<dbReference type="CDD" id="cd02440">
    <property type="entry name" value="AdoMet_MTases"/>
    <property type="match status" value="1"/>
</dbReference>
<reference evidence="5 6" key="1">
    <citation type="journal article" date="2016" name="Nat. Commun.">
        <title>Thousands of microbial genomes shed light on interconnected biogeochemical processes in an aquifer system.</title>
        <authorList>
            <person name="Anantharaman K."/>
            <person name="Brown C.T."/>
            <person name="Hug L.A."/>
            <person name="Sharon I."/>
            <person name="Castelle C.J."/>
            <person name="Probst A.J."/>
            <person name="Thomas B.C."/>
            <person name="Singh A."/>
            <person name="Wilkins M.J."/>
            <person name="Karaoz U."/>
            <person name="Brodie E.L."/>
            <person name="Williams K.H."/>
            <person name="Hubbard S.S."/>
            <person name="Banfield J.F."/>
        </authorList>
    </citation>
    <scope>NUCLEOTIDE SEQUENCE [LARGE SCALE GENOMIC DNA]</scope>
</reference>
<dbReference type="InterPro" id="IPR019614">
    <property type="entry name" value="SAM-dep_methyl-trfase"/>
</dbReference>
<keyword evidence="1" id="KW-0489">Methyltransferase</keyword>
<protein>
    <recommendedName>
        <fullName evidence="4">S-adenosylmethionine-dependent methyltransferase domain-containing protein</fullName>
    </recommendedName>
</protein>
<evidence type="ECO:0000313" key="5">
    <source>
        <dbReference type="EMBL" id="OGG48552.1"/>
    </source>
</evidence>
<feature type="domain" description="S-adenosylmethionine-dependent methyltransferase" evidence="4">
    <location>
        <begin position="143"/>
        <end position="251"/>
    </location>
</feature>
<dbReference type="Gene3D" id="3.40.50.150">
    <property type="entry name" value="Vaccinia Virus protein VP39"/>
    <property type="match status" value="1"/>
</dbReference>
<name>A0A1F6CI70_9BACT</name>
<keyword evidence="3" id="KW-0949">S-adenosyl-L-methionine</keyword>
<sequence>MKNDEHLVALPWSSYELLDSGDNMKLERFGDILLARPETQAIWKKQRPELWDDAHATFAPPAGGPDKKGLPADRQGRWNIKKSVPESWELSWNDAHFNARLTSFKHTGIFPEQAPNWVWIKDHVKDIGSPTSDVGLPMSYIPNVLNLFGYTGIASIVAAQAGAHVTHVDASKQSLDWAHENARLSKISEDAIRWIPDDAFAFVKREVRRDAKYDGIILDPPAFGRGAKGEVWKIEEDLPKLLNTLKKLLSEAPGSFFLVNGYAAGYAPRSFTQAVESAFGPTDGESGELHIKESSSERVIPAGIYVRFMR</sequence>
<dbReference type="Gene3D" id="2.60.40.1180">
    <property type="entry name" value="Golgi alpha-mannosidase II"/>
    <property type="match status" value="1"/>
</dbReference>
<evidence type="ECO:0000256" key="2">
    <source>
        <dbReference type="ARBA" id="ARBA00022679"/>
    </source>
</evidence>
<evidence type="ECO:0000259" key="4">
    <source>
        <dbReference type="Pfam" id="PF10672"/>
    </source>
</evidence>
<dbReference type="Pfam" id="PF10672">
    <property type="entry name" value="Methyltrans_SAM"/>
    <property type="match status" value="1"/>
</dbReference>
<evidence type="ECO:0000256" key="3">
    <source>
        <dbReference type="ARBA" id="ARBA00022691"/>
    </source>
</evidence>
<keyword evidence="2" id="KW-0808">Transferase</keyword>
<dbReference type="PANTHER" id="PTHR43042">
    <property type="entry name" value="SAM-DEPENDENT METHYLTRANSFERASE"/>
    <property type="match status" value="1"/>
</dbReference>
<accession>A0A1F6CI70</accession>
<comment type="caution">
    <text evidence="5">The sequence shown here is derived from an EMBL/GenBank/DDBJ whole genome shotgun (WGS) entry which is preliminary data.</text>
</comment>
<dbReference type="Proteomes" id="UP000178815">
    <property type="component" value="Unassembled WGS sequence"/>
</dbReference>
<proteinExistence type="predicted"/>
<dbReference type="InterPro" id="IPR013780">
    <property type="entry name" value="Glyco_hydro_b"/>
</dbReference>
<organism evidence="5 6">
    <name type="scientific">Candidatus Kaiserbacteria bacterium RIFCSPHIGHO2_01_FULL_53_31</name>
    <dbReference type="NCBI Taxonomy" id="1798481"/>
    <lineage>
        <taxon>Bacteria</taxon>
        <taxon>Candidatus Kaiseribacteriota</taxon>
    </lineage>
</organism>
<dbReference type="GO" id="GO:0008168">
    <property type="term" value="F:methyltransferase activity"/>
    <property type="evidence" value="ECO:0007669"/>
    <property type="project" value="UniProtKB-KW"/>
</dbReference>
<dbReference type="EMBL" id="MFKU01000011">
    <property type="protein sequence ID" value="OGG48552.1"/>
    <property type="molecule type" value="Genomic_DNA"/>
</dbReference>
<dbReference type="InterPro" id="IPR029063">
    <property type="entry name" value="SAM-dependent_MTases_sf"/>
</dbReference>
<dbReference type="GO" id="GO:0032259">
    <property type="term" value="P:methylation"/>
    <property type="evidence" value="ECO:0007669"/>
    <property type="project" value="UniProtKB-KW"/>
</dbReference>